<dbReference type="AlphaFoldDB" id="A0A1B7ILF0"/>
<dbReference type="PATRIC" id="fig|1354251.4.peg.2933"/>
<accession>A0A1B7ILF0</accession>
<comment type="caution">
    <text evidence="1">The sequence shown here is derived from an EMBL/GenBank/DDBJ whole genome shotgun (WGS) entry which is preliminary data.</text>
</comment>
<dbReference type="RefSeq" id="WP_064544059.1">
    <property type="nucleotide sequence ID" value="NZ_LXER01000023.1"/>
</dbReference>
<dbReference type="OrthoDB" id="6429330at2"/>
<proteinExistence type="predicted"/>
<reference evidence="1 2" key="1">
    <citation type="submission" date="2016-04" db="EMBL/GenBank/DDBJ databases">
        <title>ATOL: Assembling a taxonomically balanced genome-scale reconstruction of the evolutionary history of the Enterobacteriaceae.</title>
        <authorList>
            <person name="Plunkett G.III."/>
            <person name="Neeno-Eckwall E.C."/>
            <person name="Glasner J.D."/>
            <person name="Perna N.T."/>
        </authorList>
    </citation>
    <scope>NUCLEOTIDE SEQUENCE [LARGE SCALE GENOMIC DNA]</scope>
    <source>
        <strain evidence="1 2">ATCC 51605</strain>
    </source>
</reference>
<evidence type="ECO:0000313" key="1">
    <source>
        <dbReference type="EMBL" id="OAT30409.1"/>
    </source>
</evidence>
<protein>
    <submittedName>
        <fullName evidence="1">Uncharacterized protein</fullName>
    </submittedName>
</protein>
<evidence type="ECO:0000313" key="2">
    <source>
        <dbReference type="Proteomes" id="UP000078410"/>
    </source>
</evidence>
<keyword evidence="2" id="KW-1185">Reference proteome</keyword>
<organism evidence="1 2">
    <name type="scientific">Buttiauxella brennerae ATCC 51605</name>
    <dbReference type="NCBI Taxonomy" id="1354251"/>
    <lineage>
        <taxon>Bacteria</taxon>
        <taxon>Pseudomonadati</taxon>
        <taxon>Pseudomonadota</taxon>
        <taxon>Gammaproteobacteria</taxon>
        <taxon>Enterobacterales</taxon>
        <taxon>Enterobacteriaceae</taxon>
        <taxon>Buttiauxella</taxon>
    </lineage>
</organism>
<dbReference type="EMBL" id="LXER01000023">
    <property type="protein sequence ID" value="OAT30409.1"/>
    <property type="molecule type" value="Genomic_DNA"/>
</dbReference>
<gene>
    <name evidence="1" type="ORF">M975_2850</name>
</gene>
<dbReference type="Proteomes" id="UP000078410">
    <property type="component" value="Unassembled WGS sequence"/>
</dbReference>
<sequence>MFKAGDLVQPKKGGPKYEVLDVQGDTLFCTPRNILSGEKVTLKAEDVVLYKEDDDFGVC</sequence>
<name>A0A1B7ILF0_9ENTR</name>